<evidence type="ECO:0000256" key="1">
    <source>
        <dbReference type="SAM" id="Phobius"/>
    </source>
</evidence>
<protein>
    <recommendedName>
        <fullName evidence="3">ECF transporter S component</fullName>
    </recommendedName>
</protein>
<organism evidence="2">
    <name type="scientific">marine sediment metagenome</name>
    <dbReference type="NCBI Taxonomy" id="412755"/>
    <lineage>
        <taxon>unclassified sequences</taxon>
        <taxon>metagenomes</taxon>
        <taxon>ecological metagenomes</taxon>
    </lineage>
</organism>
<dbReference type="Gene3D" id="1.10.1760.20">
    <property type="match status" value="1"/>
</dbReference>
<evidence type="ECO:0008006" key="3">
    <source>
        <dbReference type="Google" id="ProtNLM"/>
    </source>
</evidence>
<dbReference type="EMBL" id="BARU01000686">
    <property type="protein sequence ID" value="GAH23770.1"/>
    <property type="molecule type" value="Genomic_DNA"/>
</dbReference>
<keyword evidence="1" id="KW-0472">Membrane</keyword>
<name>X1ETY5_9ZZZZ</name>
<feature type="transmembrane region" description="Helical" evidence="1">
    <location>
        <begin position="117"/>
        <end position="139"/>
    </location>
</feature>
<reference evidence="2" key="1">
    <citation type="journal article" date="2014" name="Front. Microbiol.">
        <title>High frequency of phylogenetically diverse reductive dehalogenase-homologous genes in deep subseafloor sedimentary metagenomes.</title>
        <authorList>
            <person name="Kawai M."/>
            <person name="Futagami T."/>
            <person name="Toyoda A."/>
            <person name="Takaki Y."/>
            <person name="Nishi S."/>
            <person name="Hori S."/>
            <person name="Arai W."/>
            <person name="Tsubouchi T."/>
            <person name="Morono Y."/>
            <person name="Uchiyama I."/>
            <person name="Ito T."/>
            <person name="Fujiyama A."/>
            <person name="Inagaki F."/>
            <person name="Takami H."/>
        </authorList>
    </citation>
    <scope>NUCLEOTIDE SEQUENCE</scope>
    <source>
        <strain evidence="2">Expedition CK06-06</strain>
    </source>
</reference>
<proteinExistence type="predicted"/>
<keyword evidence="1" id="KW-1133">Transmembrane helix</keyword>
<feature type="transmembrane region" description="Helical" evidence="1">
    <location>
        <begin position="85"/>
        <end position="105"/>
    </location>
</feature>
<comment type="caution">
    <text evidence="2">The sequence shown here is derived from an EMBL/GenBank/DDBJ whole genome shotgun (WGS) entry which is preliminary data.</text>
</comment>
<sequence>MNRDSALLGLKLTTRQLAISGMLGAIAIILGVTRLGFIPVPTPAGHATIMHIPAILGGILEGPIVGALVGLIFGIYSFLNATNPIFADPLIAILPRIFIGVAAYYSYKYFWKNSAIAAALGTLTNTIGVLGLATLRGYLPAKVSASVAVVHGIPEVVVAIILVFILVKALKRAGY</sequence>
<feature type="transmembrane region" description="Helical" evidence="1">
    <location>
        <begin position="17"/>
        <end position="40"/>
    </location>
</feature>
<accession>X1ETY5</accession>
<dbReference type="GO" id="GO:0022857">
    <property type="term" value="F:transmembrane transporter activity"/>
    <property type="evidence" value="ECO:0007669"/>
    <property type="project" value="InterPro"/>
</dbReference>
<keyword evidence="1" id="KW-0812">Transmembrane</keyword>
<dbReference type="InterPro" id="IPR024529">
    <property type="entry name" value="ECF_trnsprt_substrate-spec"/>
</dbReference>
<gene>
    <name evidence="2" type="ORF">S03H2_02130</name>
</gene>
<dbReference type="Pfam" id="PF12822">
    <property type="entry name" value="ECF_trnsprt"/>
    <property type="match status" value="1"/>
</dbReference>
<feature type="transmembrane region" description="Helical" evidence="1">
    <location>
        <begin position="52"/>
        <end position="79"/>
    </location>
</feature>
<evidence type="ECO:0000313" key="2">
    <source>
        <dbReference type="EMBL" id="GAH23770.1"/>
    </source>
</evidence>
<feature type="transmembrane region" description="Helical" evidence="1">
    <location>
        <begin position="145"/>
        <end position="167"/>
    </location>
</feature>
<dbReference type="AlphaFoldDB" id="X1ETY5"/>